<dbReference type="Gene3D" id="1.25.40.390">
    <property type="match status" value="1"/>
</dbReference>
<dbReference type="EMBL" id="LVYD01000113">
    <property type="protein sequence ID" value="OQP57781.1"/>
    <property type="molecule type" value="Genomic_DNA"/>
</dbReference>
<evidence type="ECO:0000313" key="8">
    <source>
        <dbReference type="EMBL" id="OQP57781.1"/>
    </source>
</evidence>
<dbReference type="InterPro" id="IPR033985">
    <property type="entry name" value="SusD-like_N"/>
</dbReference>
<sequence>MKKILKQYSWLFLAGLVFTSCKKFLTQTSQDELIPSSVADLTQLMNGEAYPYIAVMDSYIDLLTDDIQCTGIPVNGSLTTDVYRGFLNYGAPIFTFDATMFDSTQSVNLVNLSGVDSWKIYYGKIKGCNVVLDYISKVSGTDKEKSALKGQVLFLRGFYYLKLVTLYCQPYNGTGIDPATAAGVPLILTSQVTDENKPRNTLGEVYSQIEKDLLEAADLLKNNFVPGNTFRAGHLAAYALLSRLYLYMGRDQDMDNVILYAGNVLAEKPALTFLTTYFTSATAFNAAGIYDLTYSQEVIWQYSSNPKGLAYFYPQSLQSGASQPPFSVSQELVNLYDQGTGSGTGNLGDLRYAAYFVKTSGSPAWPYRSYKVGLNVIYGDKGLRVAELYLNRAEALIRRYKKSGAAADLSLALSDLNTLRISRYDTRNTAYVPVTITNPDALLSFCRDERRRELCLEDGHRWADLKRWGLSVTHHFIDVNGVASDYTLAGNSPLYALPIPYTAINRNYNLQQNPR</sequence>
<gene>
    <name evidence="8" type="ORF">A3860_09140</name>
</gene>
<evidence type="ECO:0000256" key="2">
    <source>
        <dbReference type="ARBA" id="ARBA00006275"/>
    </source>
</evidence>
<dbReference type="AlphaFoldDB" id="A0A1V9FHN8"/>
<dbReference type="GO" id="GO:0009279">
    <property type="term" value="C:cell outer membrane"/>
    <property type="evidence" value="ECO:0007669"/>
    <property type="project" value="UniProtKB-SubCell"/>
</dbReference>
<keyword evidence="9" id="KW-1185">Reference proteome</keyword>
<comment type="caution">
    <text evidence="8">The sequence shown here is derived from an EMBL/GenBank/DDBJ whole genome shotgun (WGS) entry which is preliminary data.</text>
</comment>
<dbReference type="OrthoDB" id="1094477at2"/>
<keyword evidence="4" id="KW-0472">Membrane</keyword>
<comment type="similarity">
    <text evidence="2">Belongs to the SusD family.</text>
</comment>
<name>A0A1V9FHN8_9BACT</name>
<organism evidence="8 9">
    <name type="scientific">Niastella vici</name>
    <dbReference type="NCBI Taxonomy" id="1703345"/>
    <lineage>
        <taxon>Bacteria</taxon>
        <taxon>Pseudomonadati</taxon>
        <taxon>Bacteroidota</taxon>
        <taxon>Chitinophagia</taxon>
        <taxon>Chitinophagales</taxon>
        <taxon>Chitinophagaceae</taxon>
        <taxon>Niastella</taxon>
    </lineage>
</organism>
<comment type="subcellular location">
    <subcellularLocation>
        <location evidence="1">Cell outer membrane</location>
    </subcellularLocation>
</comment>
<dbReference type="STRING" id="1703345.A3860_09140"/>
<evidence type="ECO:0000256" key="4">
    <source>
        <dbReference type="ARBA" id="ARBA00023136"/>
    </source>
</evidence>
<evidence type="ECO:0000313" key="9">
    <source>
        <dbReference type="Proteomes" id="UP000192796"/>
    </source>
</evidence>
<dbReference type="PROSITE" id="PS51257">
    <property type="entry name" value="PROKAR_LIPOPROTEIN"/>
    <property type="match status" value="1"/>
</dbReference>
<keyword evidence="5" id="KW-0998">Cell outer membrane</keyword>
<evidence type="ECO:0000259" key="6">
    <source>
        <dbReference type="Pfam" id="PF07980"/>
    </source>
</evidence>
<evidence type="ECO:0000256" key="1">
    <source>
        <dbReference type="ARBA" id="ARBA00004442"/>
    </source>
</evidence>
<reference evidence="8 9" key="1">
    <citation type="submission" date="2016-03" db="EMBL/GenBank/DDBJ databases">
        <title>Niastella vici sp. nov., isolated from farmland soil.</title>
        <authorList>
            <person name="Chen L."/>
            <person name="Wang D."/>
            <person name="Yang S."/>
            <person name="Wang G."/>
        </authorList>
    </citation>
    <scope>NUCLEOTIDE SEQUENCE [LARGE SCALE GENOMIC DNA]</scope>
    <source>
        <strain evidence="8 9">DJ57</strain>
    </source>
</reference>
<proteinExistence type="inferred from homology"/>
<keyword evidence="3" id="KW-0732">Signal</keyword>
<protein>
    <submittedName>
        <fullName evidence="8">Carbohydrate-binding protein SusD</fullName>
    </submittedName>
</protein>
<feature type="domain" description="SusD-like N-terminal" evidence="7">
    <location>
        <begin position="104"/>
        <end position="246"/>
    </location>
</feature>
<dbReference type="RefSeq" id="WP_081155686.1">
    <property type="nucleotide sequence ID" value="NZ_LVYD01000113.1"/>
</dbReference>
<dbReference type="Proteomes" id="UP000192796">
    <property type="component" value="Unassembled WGS sequence"/>
</dbReference>
<dbReference type="InterPro" id="IPR012944">
    <property type="entry name" value="SusD_RagB_dom"/>
</dbReference>
<dbReference type="InterPro" id="IPR011990">
    <property type="entry name" value="TPR-like_helical_dom_sf"/>
</dbReference>
<evidence type="ECO:0000259" key="7">
    <source>
        <dbReference type="Pfam" id="PF14322"/>
    </source>
</evidence>
<feature type="domain" description="RagB/SusD" evidence="6">
    <location>
        <begin position="383"/>
        <end position="514"/>
    </location>
</feature>
<dbReference type="SUPFAM" id="SSF48452">
    <property type="entry name" value="TPR-like"/>
    <property type="match status" value="1"/>
</dbReference>
<accession>A0A1V9FHN8</accession>
<evidence type="ECO:0000256" key="3">
    <source>
        <dbReference type="ARBA" id="ARBA00022729"/>
    </source>
</evidence>
<evidence type="ECO:0000256" key="5">
    <source>
        <dbReference type="ARBA" id="ARBA00023237"/>
    </source>
</evidence>
<dbReference type="Pfam" id="PF07980">
    <property type="entry name" value="SusD_RagB"/>
    <property type="match status" value="1"/>
</dbReference>
<dbReference type="Pfam" id="PF14322">
    <property type="entry name" value="SusD-like_3"/>
    <property type="match status" value="1"/>
</dbReference>